<feature type="transmembrane region" description="Helical" evidence="10">
    <location>
        <begin position="273"/>
        <end position="293"/>
    </location>
</feature>
<dbReference type="InterPro" id="IPR011623">
    <property type="entry name" value="7TMR_DISM_rcpt_extracell_dom1"/>
</dbReference>
<dbReference type="Pfam" id="PF07696">
    <property type="entry name" value="7TMR-DISMED2"/>
    <property type="match status" value="1"/>
</dbReference>
<dbReference type="AlphaFoldDB" id="A0A401U5P1"/>
<feature type="transmembrane region" description="Helical" evidence="10">
    <location>
        <begin position="324"/>
        <end position="342"/>
    </location>
</feature>
<feature type="domain" description="Histidine kinase" evidence="11">
    <location>
        <begin position="440"/>
        <end position="649"/>
    </location>
</feature>
<dbReference type="InterPro" id="IPR003661">
    <property type="entry name" value="HisK_dim/P_dom"/>
</dbReference>
<dbReference type="SUPFAM" id="SSF47384">
    <property type="entry name" value="Homodimeric domain of signal transducing histidine kinase"/>
    <property type="match status" value="1"/>
</dbReference>
<dbReference type="InterPro" id="IPR050351">
    <property type="entry name" value="BphY/WalK/GraS-like"/>
</dbReference>
<keyword evidence="4" id="KW-0808">Transferase</keyword>
<dbReference type="SUPFAM" id="SSF55874">
    <property type="entry name" value="ATPase domain of HSP90 chaperone/DNA topoisomerase II/histidine kinase"/>
    <property type="match status" value="1"/>
</dbReference>
<evidence type="ECO:0000256" key="8">
    <source>
        <dbReference type="ARBA" id="ARBA00023012"/>
    </source>
</evidence>
<dbReference type="SMART" id="SM00388">
    <property type="entry name" value="HisKA"/>
    <property type="match status" value="1"/>
</dbReference>
<dbReference type="CDD" id="cd00075">
    <property type="entry name" value="HATPase"/>
    <property type="match status" value="1"/>
</dbReference>
<feature type="transmembrane region" description="Helical" evidence="10">
    <location>
        <begin position="348"/>
        <end position="374"/>
    </location>
</feature>
<dbReference type="PANTHER" id="PTHR42878:SF7">
    <property type="entry name" value="SENSOR HISTIDINE KINASE GLRK"/>
    <property type="match status" value="1"/>
</dbReference>
<evidence type="ECO:0000256" key="5">
    <source>
        <dbReference type="ARBA" id="ARBA00022741"/>
    </source>
</evidence>
<evidence type="ECO:0000256" key="3">
    <source>
        <dbReference type="ARBA" id="ARBA00022553"/>
    </source>
</evidence>
<accession>A0A401U5P1</accession>
<feature type="transmembrane region" description="Helical" evidence="10">
    <location>
        <begin position="177"/>
        <end position="198"/>
    </location>
</feature>
<dbReference type="FunFam" id="3.30.565.10:FF:000006">
    <property type="entry name" value="Sensor histidine kinase WalK"/>
    <property type="match status" value="1"/>
</dbReference>
<dbReference type="InterPro" id="IPR003594">
    <property type="entry name" value="HATPase_dom"/>
</dbReference>
<evidence type="ECO:0000256" key="10">
    <source>
        <dbReference type="SAM" id="Phobius"/>
    </source>
</evidence>
<dbReference type="Pfam" id="PF02518">
    <property type="entry name" value="HATPase_c"/>
    <property type="match status" value="1"/>
</dbReference>
<keyword evidence="9" id="KW-0175">Coiled coil</keyword>
<dbReference type="Pfam" id="PF07695">
    <property type="entry name" value="7TMR-DISM_7TM"/>
    <property type="match status" value="1"/>
</dbReference>
<evidence type="ECO:0000256" key="2">
    <source>
        <dbReference type="ARBA" id="ARBA00012438"/>
    </source>
</evidence>
<reference evidence="12 13" key="1">
    <citation type="submission" date="2018-11" db="EMBL/GenBank/DDBJ databases">
        <title>Chryseotalea sanarue gen. nov., sp., nov., a member of the family Cytophagaceae, isolated from a brackish lake in Hamamatsu Japan.</title>
        <authorList>
            <person name="Maejima Y."/>
            <person name="Iino T."/>
            <person name="Muraguchi Y."/>
            <person name="Fukuda K."/>
            <person name="Ohkuma M."/>
            <person name="Moriuchi R."/>
            <person name="Dohra H."/>
            <person name="Kimbara K."/>
            <person name="Shintani M."/>
        </authorList>
    </citation>
    <scope>NUCLEOTIDE SEQUENCE [LARGE SCALE GENOMIC DNA]</scope>
    <source>
        <strain evidence="12 13">Ys</strain>
    </source>
</reference>
<dbReference type="PRINTS" id="PR00344">
    <property type="entry name" value="BCTRLSENSOR"/>
</dbReference>
<dbReference type="InterPro" id="IPR005467">
    <property type="entry name" value="His_kinase_dom"/>
</dbReference>
<keyword evidence="13" id="KW-1185">Reference proteome</keyword>
<dbReference type="RefSeq" id="WP_160118563.1">
    <property type="nucleotide sequence ID" value="NZ_BHXQ01000001.1"/>
</dbReference>
<dbReference type="Proteomes" id="UP000288227">
    <property type="component" value="Unassembled WGS sequence"/>
</dbReference>
<keyword evidence="7" id="KW-0067">ATP-binding</keyword>
<dbReference type="Gene3D" id="2.60.40.2380">
    <property type="match status" value="1"/>
</dbReference>
<dbReference type="InterPro" id="IPR036097">
    <property type="entry name" value="HisK_dim/P_sf"/>
</dbReference>
<proteinExistence type="predicted"/>
<dbReference type="InterPro" id="IPR036890">
    <property type="entry name" value="HATPase_C_sf"/>
</dbReference>
<evidence type="ECO:0000313" key="12">
    <source>
        <dbReference type="EMBL" id="GCC50243.1"/>
    </source>
</evidence>
<keyword evidence="8" id="KW-0902">Two-component regulatory system</keyword>
<evidence type="ECO:0000259" key="11">
    <source>
        <dbReference type="PROSITE" id="PS50109"/>
    </source>
</evidence>
<feature type="coiled-coil region" evidence="9">
    <location>
        <begin position="370"/>
        <end position="430"/>
    </location>
</feature>
<dbReference type="OrthoDB" id="973142at2"/>
<dbReference type="GO" id="GO:0005524">
    <property type="term" value="F:ATP binding"/>
    <property type="evidence" value="ECO:0007669"/>
    <property type="project" value="UniProtKB-KW"/>
</dbReference>
<evidence type="ECO:0000256" key="4">
    <source>
        <dbReference type="ARBA" id="ARBA00022679"/>
    </source>
</evidence>
<keyword evidence="6 12" id="KW-0418">Kinase</keyword>
<dbReference type="EMBL" id="BHXQ01000001">
    <property type="protein sequence ID" value="GCC50243.1"/>
    <property type="molecule type" value="Genomic_DNA"/>
</dbReference>
<organism evidence="12 13">
    <name type="scientific">Chryseotalea sanaruensis</name>
    <dbReference type="NCBI Taxonomy" id="2482724"/>
    <lineage>
        <taxon>Bacteria</taxon>
        <taxon>Pseudomonadati</taxon>
        <taxon>Bacteroidota</taxon>
        <taxon>Cytophagia</taxon>
        <taxon>Cytophagales</taxon>
        <taxon>Chryseotaleaceae</taxon>
        <taxon>Chryseotalea</taxon>
    </lineage>
</organism>
<dbReference type="InterPro" id="IPR011622">
    <property type="entry name" value="7TMR_DISM_rcpt_extracell_dom2"/>
</dbReference>
<feature type="transmembrane region" description="Helical" evidence="10">
    <location>
        <begin position="205"/>
        <end position="227"/>
    </location>
</feature>
<dbReference type="PANTHER" id="PTHR42878">
    <property type="entry name" value="TWO-COMPONENT HISTIDINE KINASE"/>
    <property type="match status" value="1"/>
</dbReference>
<sequence>MLLGLFAFISSLTYAQVNYSLHDTERHRLDAHVQIYIDDSEKLSHPDILKNDIQQQFINSSGDLQFGYSKATIWLKFSVKKTTSDAEWLLELPAPFLEFVDFYQLQTDSTWSHHESGYYRPQSKRVISHTSHLEPLVFGSDSLSHVYIKIAGRSPKTFPVYILEKEHFYQKTRFEDIGYGIFFGILLVMFFYNLVIYLTLNQINYLLYICTIVCTFFIFASATGYAGKYLWPEYPDLNFYAGRLSLTVITIFLAIFTIRFLEVKQYSKTMYYILYSLPFLAIITGVLTATGIMSSANNNLISISTLVYLATGIVCRLKGNKTANFFIAAWSFYLVGGLLLTLRNSGVLVFNFWTTHFVEIGAVLETTIIAIALGDRYRRYKEEKEEIQLQALQLQQEANERLELKVKERTEELQQTLDTIKLQKEIIEDKNAELDAFFYRISHDLKGPIASLLGLNTLATMDIKDELALDYLNKHHSQVERLNQIINGLINLTRLNNATLQREAIDFEKLINDCIESSRSLHSFEKITFKRDIEINATYHTEWTLLNAIVQNLIENAVKYCSTVNPYVHIYVKTDERGLNIKVKDNGAGISEEYQSKIFEMFYRASQHAQGSGLGLYILKRSVDRLQGTIEVESKIGEGSCFTVQLPPL</sequence>
<gene>
    <name evidence="12" type="ORF">SanaruYs_04580</name>
</gene>
<dbReference type="GO" id="GO:0000156">
    <property type="term" value="F:phosphorelay response regulator activity"/>
    <property type="evidence" value="ECO:0007669"/>
    <property type="project" value="TreeGrafter"/>
</dbReference>
<keyword evidence="10" id="KW-0812">Transmembrane</keyword>
<dbReference type="EC" id="2.7.13.3" evidence="2"/>
<evidence type="ECO:0000256" key="6">
    <source>
        <dbReference type="ARBA" id="ARBA00022777"/>
    </source>
</evidence>
<evidence type="ECO:0000313" key="13">
    <source>
        <dbReference type="Proteomes" id="UP000288227"/>
    </source>
</evidence>
<evidence type="ECO:0000256" key="1">
    <source>
        <dbReference type="ARBA" id="ARBA00000085"/>
    </source>
</evidence>
<evidence type="ECO:0000256" key="7">
    <source>
        <dbReference type="ARBA" id="ARBA00022840"/>
    </source>
</evidence>
<keyword evidence="10" id="KW-1133">Transmembrane helix</keyword>
<dbReference type="Pfam" id="PF00512">
    <property type="entry name" value="HisKA"/>
    <property type="match status" value="1"/>
</dbReference>
<keyword evidence="5" id="KW-0547">Nucleotide-binding</keyword>
<dbReference type="Gene3D" id="3.30.565.10">
    <property type="entry name" value="Histidine kinase-like ATPase, C-terminal domain"/>
    <property type="match status" value="1"/>
</dbReference>
<name>A0A401U5P1_9BACT</name>
<dbReference type="SMART" id="SM00387">
    <property type="entry name" value="HATPase_c"/>
    <property type="match status" value="1"/>
</dbReference>
<comment type="catalytic activity">
    <reaction evidence="1">
        <text>ATP + protein L-histidine = ADP + protein N-phospho-L-histidine.</text>
        <dbReference type="EC" id="2.7.13.3"/>
    </reaction>
</comment>
<protein>
    <recommendedName>
        <fullName evidence="2">histidine kinase</fullName>
        <ecNumber evidence="2">2.7.13.3</ecNumber>
    </recommendedName>
</protein>
<dbReference type="GO" id="GO:0030295">
    <property type="term" value="F:protein kinase activator activity"/>
    <property type="evidence" value="ECO:0007669"/>
    <property type="project" value="TreeGrafter"/>
</dbReference>
<dbReference type="Gene3D" id="1.10.287.130">
    <property type="match status" value="1"/>
</dbReference>
<dbReference type="PROSITE" id="PS50109">
    <property type="entry name" value="HIS_KIN"/>
    <property type="match status" value="1"/>
</dbReference>
<evidence type="ECO:0000256" key="9">
    <source>
        <dbReference type="SAM" id="Coils"/>
    </source>
</evidence>
<keyword evidence="3" id="KW-0597">Phosphoprotein</keyword>
<dbReference type="InterPro" id="IPR004358">
    <property type="entry name" value="Sig_transdc_His_kin-like_C"/>
</dbReference>
<dbReference type="GO" id="GO:0000155">
    <property type="term" value="F:phosphorelay sensor kinase activity"/>
    <property type="evidence" value="ECO:0007669"/>
    <property type="project" value="InterPro"/>
</dbReference>
<comment type="caution">
    <text evidence="12">The sequence shown here is derived from an EMBL/GenBank/DDBJ whole genome shotgun (WGS) entry which is preliminary data.</text>
</comment>
<feature type="transmembrane region" description="Helical" evidence="10">
    <location>
        <begin position="239"/>
        <end position="261"/>
    </location>
</feature>
<dbReference type="GO" id="GO:0007234">
    <property type="term" value="P:osmosensory signaling via phosphorelay pathway"/>
    <property type="evidence" value="ECO:0007669"/>
    <property type="project" value="TreeGrafter"/>
</dbReference>
<dbReference type="CDD" id="cd00082">
    <property type="entry name" value="HisKA"/>
    <property type="match status" value="1"/>
</dbReference>
<feature type="transmembrane region" description="Helical" evidence="10">
    <location>
        <begin position="299"/>
        <end position="317"/>
    </location>
</feature>
<keyword evidence="10" id="KW-0472">Membrane</keyword>